<protein>
    <submittedName>
        <fullName evidence="1">Uncharacterized protein</fullName>
    </submittedName>
</protein>
<gene>
    <name evidence="1" type="ORF">KTN4_196</name>
</gene>
<dbReference type="EMBL" id="KU521356">
    <property type="protein sequence ID" value="ANM44954.1"/>
    <property type="molecule type" value="Genomic_DNA"/>
</dbReference>
<organism evidence="1 2">
    <name type="scientific">Pseudomonas phage KTN4</name>
    <dbReference type="NCBI Taxonomy" id="1862701"/>
    <lineage>
        <taxon>Viruses</taxon>
        <taxon>Duplodnaviria</taxon>
        <taxon>Heunggongvirae</taxon>
        <taxon>Uroviricota</taxon>
        <taxon>Caudoviricetes</taxon>
        <taxon>Chimalliviridae</taxon>
        <taxon>Phikzvirus</taxon>
        <taxon>Phikzvirus phiKZ</taxon>
    </lineage>
</organism>
<reference evidence="1 2" key="1">
    <citation type="journal article" date="2016" name="Sci. Rep.">
        <title>A proposed integrated approach for the preclinical evaluation of phage therapy in Pseudomonas infections.</title>
        <authorList>
            <person name="Danis-Wlodarczyk K."/>
            <person name="Vandenheuvel D."/>
            <person name="Jang H.B."/>
            <person name="Briers Y."/>
            <person name="Olszak T."/>
            <person name="Arabski M."/>
            <person name="Wasik S."/>
            <person name="Drabik M."/>
            <person name="Higgins G."/>
            <person name="Tyrrell J."/>
            <person name="Harvey B.J."/>
            <person name="Noben J.P."/>
            <person name="Lavigne R."/>
            <person name="Drulis-Kawa Z."/>
        </authorList>
    </citation>
    <scope>NUCLEOTIDE SEQUENCE [LARGE SCALE GENOMIC DNA]</scope>
</reference>
<evidence type="ECO:0000313" key="2">
    <source>
        <dbReference type="Proteomes" id="UP000224336"/>
    </source>
</evidence>
<evidence type="ECO:0000313" key="1">
    <source>
        <dbReference type="EMBL" id="ANM44954.1"/>
    </source>
</evidence>
<sequence length="134" mass="15316">MSEFCYIYPPMKVIDTSKATGRKFDIDSTYLNAHIIVEDPNYTDNDNSDSPFIVNLPATAYDTKKGNYVFTIANKTNGLLVIRAYGNRLVGNRVFKVDCQLNKGEACEYRTVYDSLENELYWSIEGRVMTDVQE</sequence>
<proteinExistence type="predicted"/>
<accession>A0A192Y4X7</accession>
<name>A0A192Y4X7_9CAUD</name>
<dbReference type="Proteomes" id="UP000224336">
    <property type="component" value="Segment"/>
</dbReference>